<dbReference type="EMBL" id="FQVH01000006">
    <property type="protein sequence ID" value="SHE83823.1"/>
    <property type="molecule type" value="Genomic_DNA"/>
</dbReference>
<dbReference type="GO" id="GO:0008422">
    <property type="term" value="F:beta-glucosidase activity"/>
    <property type="evidence" value="ECO:0007669"/>
    <property type="project" value="UniProtKB-ARBA"/>
</dbReference>
<evidence type="ECO:0000259" key="4">
    <source>
        <dbReference type="SMART" id="SM01217"/>
    </source>
</evidence>
<dbReference type="AlphaFoldDB" id="A0A1M4WS00"/>
<dbReference type="Proteomes" id="UP000184088">
    <property type="component" value="Unassembled WGS sequence"/>
</dbReference>
<gene>
    <name evidence="5" type="ORF">SAMN02746089_00885</name>
</gene>
<dbReference type="FunFam" id="3.40.50.1700:FF:000009">
    <property type="entry name" value="Periplasmic beta-glucosidase"/>
    <property type="match status" value="1"/>
</dbReference>
<dbReference type="InterPro" id="IPR019800">
    <property type="entry name" value="Glyco_hydro_3_AS"/>
</dbReference>
<dbReference type="InterPro" id="IPR051915">
    <property type="entry name" value="Cellulose_Degrad_GH3"/>
</dbReference>
<dbReference type="Gene3D" id="2.60.40.10">
    <property type="entry name" value="Immunoglobulins"/>
    <property type="match status" value="1"/>
</dbReference>
<dbReference type="GO" id="GO:0009251">
    <property type="term" value="P:glucan catabolic process"/>
    <property type="evidence" value="ECO:0007669"/>
    <property type="project" value="TreeGrafter"/>
</dbReference>
<dbReference type="InterPro" id="IPR026891">
    <property type="entry name" value="Fn3-like"/>
</dbReference>
<dbReference type="PRINTS" id="PR00133">
    <property type="entry name" value="GLHYDRLASE3"/>
</dbReference>
<evidence type="ECO:0000313" key="6">
    <source>
        <dbReference type="Proteomes" id="UP000184088"/>
    </source>
</evidence>
<evidence type="ECO:0000256" key="2">
    <source>
        <dbReference type="ARBA" id="ARBA00022801"/>
    </source>
</evidence>
<dbReference type="FunFam" id="3.20.20.300:FF:000011">
    <property type="entry name" value="Glycosyl hydrolase"/>
    <property type="match status" value="1"/>
</dbReference>
<dbReference type="InterPro" id="IPR013783">
    <property type="entry name" value="Ig-like_fold"/>
</dbReference>
<evidence type="ECO:0000313" key="5">
    <source>
        <dbReference type="EMBL" id="SHE83823.1"/>
    </source>
</evidence>
<dbReference type="OrthoDB" id="9805821at2"/>
<dbReference type="Pfam" id="PF14310">
    <property type="entry name" value="Fn3-like"/>
    <property type="match status" value="1"/>
</dbReference>
<dbReference type="InterPro" id="IPR001764">
    <property type="entry name" value="Glyco_hydro_3_N"/>
</dbReference>
<dbReference type="InterPro" id="IPR036881">
    <property type="entry name" value="Glyco_hydro_3_C_sf"/>
</dbReference>
<dbReference type="InterPro" id="IPR036962">
    <property type="entry name" value="Glyco_hydro_3_N_sf"/>
</dbReference>
<feature type="domain" description="Fibronectin type III-like" evidence="4">
    <location>
        <begin position="641"/>
        <end position="710"/>
    </location>
</feature>
<dbReference type="InterPro" id="IPR002772">
    <property type="entry name" value="Glyco_hydro_3_C"/>
</dbReference>
<dbReference type="PANTHER" id="PTHR30620">
    <property type="entry name" value="PERIPLASMIC BETA-GLUCOSIDASE-RELATED"/>
    <property type="match status" value="1"/>
</dbReference>
<dbReference type="FunFam" id="2.60.40.10:FF:000495">
    <property type="entry name" value="Periplasmic beta-glucosidase"/>
    <property type="match status" value="1"/>
</dbReference>
<dbReference type="STRING" id="1121256.SAMN02746089_00885"/>
<dbReference type="Gene3D" id="3.40.50.1700">
    <property type="entry name" value="Glycoside hydrolase family 3 C-terminal domain"/>
    <property type="match status" value="1"/>
</dbReference>
<accession>A0A1M4WS00</accession>
<name>A0A1M4WS00_9THEO</name>
<dbReference type="SMART" id="SM01217">
    <property type="entry name" value="Fn3_like"/>
    <property type="match status" value="1"/>
</dbReference>
<evidence type="ECO:0000256" key="1">
    <source>
        <dbReference type="ARBA" id="ARBA00005336"/>
    </source>
</evidence>
<dbReference type="SUPFAM" id="SSF51445">
    <property type="entry name" value="(Trans)glycosidases"/>
    <property type="match status" value="1"/>
</dbReference>
<keyword evidence="2 3" id="KW-0378">Hydrolase</keyword>
<proteinExistence type="inferred from homology"/>
<keyword evidence="6" id="KW-1185">Reference proteome</keyword>
<dbReference type="Pfam" id="PF00933">
    <property type="entry name" value="Glyco_hydro_3"/>
    <property type="match status" value="1"/>
</dbReference>
<dbReference type="Gene3D" id="3.20.20.300">
    <property type="entry name" value="Glycoside hydrolase, family 3, N-terminal domain"/>
    <property type="match status" value="1"/>
</dbReference>
<dbReference type="SUPFAM" id="SSF52279">
    <property type="entry name" value="Beta-D-glucan exohydrolase, C-terminal domain"/>
    <property type="match status" value="1"/>
</dbReference>
<dbReference type="RefSeq" id="WP_143156606.1">
    <property type="nucleotide sequence ID" value="NZ_FQVH01000006.1"/>
</dbReference>
<organism evidence="5 6">
    <name type="scientific">Caldanaerobius fijiensis DSM 17918</name>
    <dbReference type="NCBI Taxonomy" id="1121256"/>
    <lineage>
        <taxon>Bacteria</taxon>
        <taxon>Bacillati</taxon>
        <taxon>Bacillota</taxon>
        <taxon>Clostridia</taxon>
        <taxon>Thermoanaerobacterales</taxon>
        <taxon>Thermoanaerobacteraceae</taxon>
        <taxon>Caldanaerobius</taxon>
    </lineage>
</organism>
<reference evidence="5 6" key="1">
    <citation type="submission" date="2016-11" db="EMBL/GenBank/DDBJ databases">
        <authorList>
            <person name="Jaros S."/>
            <person name="Januszkiewicz K."/>
            <person name="Wedrychowicz H."/>
        </authorList>
    </citation>
    <scope>NUCLEOTIDE SEQUENCE [LARGE SCALE GENOMIC DNA]</scope>
    <source>
        <strain evidence="5 6">DSM 17918</strain>
    </source>
</reference>
<evidence type="ECO:0000256" key="3">
    <source>
        <dbReference type="RuleBase" id="RU361161"/>
    </source>
</evidence>
<dbReference type="PANTHER" id="PTHR30620:SF123">
    <property type="entry name" value="BETA-XYLOSIDASE"/>
    <property type="match status" value="1"/>
</dbReference>
<sequence>MNIDELLSKMTIEEKVAQLCAVPIEWLLDENKDFSEEKAKLRLKNGIGQITRLAGGSGLTPEKAAQIGNKIQKFLRENTRLGIPALIHEECLSGYLAMGATSFPQAIGLASTWNPDLIQKMTSVIRQQMKAVGAHQGLAPVLDVARDPRWGRVEETFGEDQYLVASMGVAYVKGLQGDNLKEGIAATLKHFAGHSFSEGGRNTAPVHVGEREMKDVFLYPFEAAVKLANAQSVMNAYHDIDGIPCAASKELLTNILREQWGFNGIVVSDYNAIDMLRSYHYTAKDKSEAAKQALEAGLDIELPGIDCYGEPLINAVKSGLIPMEVLDTSVRRVLEEKEKLGIFECVYVDTSKVNGVFDTEDQRYLARDIARESIILLKNENGILPLSKDIKSIAVIGPNADTFRNVYGDYAYTAHLNCSEPSVKTVTVLDGIRAKIGTSAEILYAKGCDLSDPSKDGFTEAVEAAKKAEVAVVVLGEKSGFAPDCMTGESKDRDELDLPGVQLDLLKAVYNTGKPVVLVLINGRPLAIEWAAKNIDAILEAWFPGEECGNAIADVLFGDYNPGGKLPVTIPQNSGQSIFTYNIKQSSCHDYVYHKLKPVYPFGHGLSYTTFNYDNLSISPDDEGIIVSFDVKNTGNIEGDEVVQLYIRDVIASVVRPLKELKGFKRIHLKPGETKRVSIKLYEEQLAFTDKDYKLVVEPGTFEVMIGSSSDDIRLKGSFQLGGSKKYIERKRFFSDVTVY</sequence>
<dbReference type="Pfam" id="PF01915">
    <property type="entry name" value="Glyco_hydro_3_C"/>
    <property type="match status" value="1"/>
</dbReference>
<keyword evidence="3" id="KW-0326">Glycosidase</keyword>
<protein>
    <submittedName>
        <fullName evidence="5">Beta-glucosidase</fullName>
    </submittedName>
</protein>
<dbReference type="InterPro" id="IPR017853">
    <property type="entry name" value="GH"/>
</dbReference>
<dbReference type="PROSITE" id="PS00775">
    <property type="entry name" value="GLYCOSYL_HYDROL_F3"/>
    <property type="match status" value="1"/>
</dbReference>
<comment type="similarity">
    <text evidence="1 3">Belongs to the glycosyl hydrolase 3 family.</text>
</comment>